<feature type="transmembrane region" description="Helical" evidence="1">
    <location>
        <begin position="221"/>
        <end position="243"/>
    </location>
</feature>
<dbReference type="Pfam" id="PF20237">
    <property type="entry name" value="DUF6594"/>
    <property type="match status" value="1"/>
</dbReference>
<evidence type="ECO:0000256" key="1">
    <source>
        <dbReference type="SAM" id="Phobius"/>
    </source>
</evidence>
<dbReference type="PANTHER" id="PTHR34502">
    <property type="entry name" value="DUF6594 DOMAIN-CONTAINING PROTEIN-RELATED"/>
    <property type="match status" value="1"/>
</dbReference>
<dbReference type="EMBL" id="JAQQWK010000014">
    <property type="protein sequence ID" value="KAK8016455.1"/>
    <property type="molecule type" value="Genomic_DNA"/>
</dbReference>
<protein>
    <recommendedName>
        <fullName evidence="2">DUF6594 domain-containing protein</fullName>
    </recommendedName>
</protein>
<evidence type="ECO:0000313" key="4">
    <source>
        <dbReference type="Proteomes" id="UP001444661"/>
    </source>
</evidence>
<proteinExistence type="predicted"/>
<dbReference type="PANTHER" id="PTHR34502:SF5">
    <property type="entry name" value="DUF6594 DOMAIN-CONTAINING PROTEIN"/>
    <property type="match status" value="1"/>
</dbReference>
<dbReference type="Proteomes" id="UP001444661">
    <property type="component" value="Unassembled WGS sequence"/>
</dbReference>
<keyword evidence="1" id="KW-0472">Membrane</keyword>
<feature type="domain" description="DUF6594" evidence="2">
    <location>
        <begin position="18"/>
        <end position="280"/>
    </location>
</feature>
<keyword evidence="1" id="KW-0812">Transmembrane</keyword>
<sequence length="280" mass="31504">MTTGLNVIELGNPTRGGYTRLAKFMGDCPEVAIFKRFSSLSTLSLLHMQAELEVLQKELQEQVRADSSDQNRARYDLNWQDLISSASCDDDEGSRQWEILQKITKLLHDYRKSLLQQHELFKIASPAKPELNSLRAWMEFEHMGNIWLSGPDREIWTANPLPELVCLRPEAGHGAFMKFIGHKPLQWYHHTLGQLFRKPESDGPHGDTVYYSPRGLTRLEAVVSTALASLLPTASIAVLYVVTNMTQRLIMIGVFQLVFAVGAGVFTNGRMIEIFASTAA</sequence>
<keyword evidence="1" id="KW-1133">Transmembrane helix</keyword>
<organism evidence="3 4">
    <name type="scientific">Apiospora rasikravindrae</name>
    <dbReference type="NCBI Taxonomy" id="990691"/>
    <lineage>
        <taxon>Eukaryota</taxon>
        <taxon>Fungi</taxon>
        <taxon>Dikarya</taxon>
        <taxon>Ascomycota</taxon>
        <taxon>Pezizomycotina</taxon>
        <taxon>Sordariomycetes</taxon>
        <taxon>Xylariomycetidae</taxon>
        <taxon>Amphisphaeriales</taxon>
        <taxon>Apiosporaceae</taxon>
        <taxon>Apiospora</taxon>
    </lineage>
</organism>
<feature type="transmembrane region" description="Helical" evidence="1">
    <location>
        <begin position="249"/>
        <end position="267"/>
    </location>
</feature>
<accession>A0ABR1RNB0</accession>
<keyword evidence="4" id="KW-1185">Reference proteome</keyword>
<gene>
    <name evidence="3" type="ORF">PG993_014644</name>
</gene>
<evidence type="ECO:0000259" key="2">
    <source>
        <dbReference type="Pfam" id="PF20237"/>
    </source>
</evidence>
<name>A0ABR1RNB0_9PEZI</name>
<evidence type="ECO:0000313" key="3">
    <source>
        <dbReference type="EMBL" id="KAK8016455.1"/>
    </source>
</evidence>
<comment type="caution">
    <text evidence="3">The sequence shown here is derived from an EMBL/GenBank/DDBJ whole genome shotgun (WGS) entry which is preliminary data.</text>
</comment>
<dbReference type="InterPro" id="IPR046529">
    <property type="entry name" value="DUF6594"/>
</dbReference>
<reference evidence="3 4" key="1">
    <citation type="submission" date="2023-01" db="EMBL/GenBank/DDBJ databases">
        <title>Analysis of 21 Apiospora genomes using comparative genomics revels a genus with tremendous synthesis potential of carbohydrate active enzymes and secondary metabolites.</title>
        <authorList>
            <person name="Sorensen T."/>
        </authorList>
    </citation>
    <scope>NUCLEOTIDE SEQUENCE [LARGE SCALE GENOMIC DNA]</scope>
    <source>
        <strain evidence="3 4">CBS 33761</strain>
    </source>
</reference>